<feature type="chain" id="PRO_5042883035" description="non-reducing end alpha-L-arabinofuranosidase" evidence="8">
    <location>
        <begin position="24"/>
        <end position="753"/>
    </location>
</feature>
<dbReference type="PANTHER" id="PTHR31776:SF0">
    <property type="entry name" value="ALPHA-L-ARABINOFURANOSIDASE 1"/>
    <property type="match status" value="1"/>
</dbReference>
<sequence>MMMAQRSQAMVFATALILGLARAQNGTGSVTDLASYMTHINATRNDSSPVVLNIDTQDTTKRNATAPYLYGLMHEDISHSGDGGIYAELLANRAFQGSNWNTTNLPDYNGSVIGVSENTIEPVAPVLTAWNTIGNGTRILLDRFHPISSAVPTGIEIDFPEDATGEHGFQNHGWWGMNVEPQQYNVSFYVQGNYPRNQANLTTFTVSLRSNLTGEVFASSTIANVSVPFIDSVQLFTTLHPNCTAPNSNNTFVVSFDGEAIRWQTYYFSLFSLMPETFKGTPNGLRKDIAEAFYDMKPSFLRFPGGNNLEGFSPQTRWKWNETLGPLIDRPGRPGNWGYYTTQGLGLMEYLMWTEDMEVERVLAVYSGFSLDIWGVSGPSYPLDRMPEVLQEALDGAWYTRVACLYYLSSMLIWSTEIEFCMGNITSKWGSVRASLGHPEPFDIKFVEIGNEDWFSSTYPYRWKFMYEGLKAAYPNITYISTAYNEASASYGYNITIPPGVLWDTHHYEEPSFFVRGFDFYDNWQETTNQPGAQVFLGEFSALQIDTPSHVVNFSFPEEKHIFYPRLVSALAEGVYLLGLERNPNGKSAKRVTPYLSWKLTFGWYNWTPDMIGFDADPSHTVRSASYWQQWLFAHYRGTQSLPITNSEGDYNPLFWGATLDEGKNCVYLKIINILGDSVPLTVNIPQPYKSVNGTILTAADLNSYNYIYNQTEVVPKPLSIPASASTPASYGGAAKFQWDVPRFSLTVLQFDL</sequence>
<dbReference type="InterPro" id="IPR051563">
    <property type="entry name" value="Glycosyl_Hydrolase_51"/>
</dbReference>
<evidence type="ECO:0000313" key="11">
    <source>
        <dbReference type="Proteomes" id="UP001175353"/>
    </source>
</evidence>
<evidence type="ECO:0000256" key="7">
    <source>
        <dbReference type="ARBA" id="ARBA00023180"/>
    </source>
</evidence>
<organism evidence="10 11">
    <name type="scientific">Friedmanniomyces endolithicus</name>
    <dbReference type="NCBI Taxonomy" id="329885"/>
    <lineage>
        <taxon>Eukaryota</taxon>
        <taxon>Fungi</taxon>
        <taxon>Dikarya</taxon>
        <taxon>Ascomycota</taxon>
        <taxon>Pezizomycotina</taxon>
        <taxon>Dothideomycetes</taxon>
        <taxon>Dothideomycetidae</taxon>
        <taxon>Mycosphaerellales</taxon>
        <taxon>Teratosphaeriaceae</taxon>
        <taxon>Friedmanniomyces</taxon>
    </lineage>
</organism>
<evidence type="ECO:0000256" key="6">
    <source>
        <dbReference type="ARBA" id="ARBA00022801"/>
    </source>
</evidence>
<dbReference type="InterPro" id="IPR010720">
    <property type="entry name" value="Alpha-L-AF_C"/>
</dbReference>
<reference evidence="10" key="1">
    <citation type="submission" date="2023-06" db="EMBL/GenBank/DDBJ databases">
        <title>Black Yeasts Isolated from many extreme environments.</title>
        <authorList>
            <person name="Coleine C."/>
            <person name="Stajich J.E."/>
            <person name="Selbmann L."/>
        </authorList>
    </citation>
    <scope>NUCLEOTIDE SEQUENCE</scope>
    <source>
        <strain evidence="10">CCFEE 5200</strain>
    </source>
</reference>
<evidence type="ECO:0000256" key="2">
    <source>
        <dbReference type="ARBA" id="ARBA00004834"/>
    </source>
</evidence>
<comment type="catalytic activity">
    <reaction evidence="1">
        <text>Hydrolysis of terminal non-reducing alpha-L-arabinofuranoside residues in alpha-L-arabinosides.</text>
        <dbReference type="EC" id="3.2.1.55"/>
    </reaction>
</comment>
<evidence type="ECO:0000259" key="9">
    <source>
        <dbReference type="SMART" id="SM00813"/>
    </source>
</evidence>
<evidence type="ECO:0000256" key="5">
    <source>
        <dbReference type="ARBA" id="ARBA00022729"/>
    </source>
</evidence>
<dbReference type="EMBL" id="JAUJLE010000053">
    <property type="protein sequence ID" value="KAK0995168.1"/>
    <property type="molecule type" value="Genomic_DNA"/>
</dbReference>
<dbReference type="Proteomes" id="UP001175353">
    <property type="component" value="Unassembled WGS sequence"/>
</dbReference>
<keyword evidence="5 8" id="KW-0732">Signal</keyword>
<evidence type="ECO:0000256" key="1">
    <source>
        <dbReference type="ARBA" id="ARBA00001462"/>
    </source>
</evidence>
<keyword evidence="11" id="KW-1185">Reference proteome</keyword>
<dbReference type="PANTHER" id="PTHR31776">
    <property type="entry name" value="ALPHA-L-ARABINOFURANOSIDASE 1"/>
    <property type="match status" value="1"/>
</dbReference>
<comment type="pathway">
    <text evidence="2">Glycan metabolism; L-arabinan degradation.</text>
</comment>
<dbReference type="AlphaFoldDB" id="A0AAN6KP71"/>
<proteinExistence type="inferred from homology"/>
<evidence type="ECO:0000256" key="3">
    <source>
        <dbReference type="ARBA" id="ARBA00007186"/>
    </source>
</evidence>
<dbReference type="EC" id="3.2.1.55" evidence="4"/>
<dbReference type="SMART" id="SM00813">
    <property type="entry name" value="Alpha-L-AF_C"/>
    <property type="match status" value="1"/>
</dbReference>
<dbReference type="Gene3D" id="3.20.20.80">
    <property type="entry name" value="Glycosidases"/>
    <property type="match status" value="1"/>
</dbReference>
<evidence type="ECO:0000256" key="4">
    <source>
        <dbReference type="ARBA" id="ARBA00012670"/>
    </source>
</evidence>
<accession>A0AAN6KP71</accession>
<dbReference type="GO" id="GO:0046373">
    <property type="term" value="P:L-arabinose metabolic process"/>
    <property type="evidence" value="ECO:0007669"/>
    <property type="project" value="InterPro"/>
</dbReference>
<comment type="similarity">
    <text evidence="3">Belongs to the glycosyl hydrolase 51 family.</text>
</comment>
<dbReference type="Pfam" id="PF22848">
    <property type="entry name" value="ASD1_dom"/>
    <property type="match status" value="2"/>
</dbReference>
<evidence type="ECO:0000256" key="8">
    <source>
        <dbReference type="SAM" id="SignalP"/>
    </source>
</evidence>
<evidence type="ECO:0000313" key="10">
    <source>
        <dbReference type="EMBL" id="KAK0995168.1"/>
    </source>
</evidence>
<dbReference type="Pfam" id="PF06964">
    <property type="entry name" value="Alpha-L-AF_C"/>
    <property type="match status" value="1"/>
</dbReference>
<feature type="domain" description="Alpha-L-arabinofuranosidase C-terminal" evidence="9">
    <location>
        <begin position="553"/>
        <end position="745"/>
    </location>
</feature>
<dbReference type="SUPFAM" id="SSF51445">
    <property type="entry name" value="(Trans)glycosidases"/>
    <property type="match status" value="1"/>
</dbReference>
<protein>
    <recommendedName>
        <fullName evidence="4">non-reducing end alpha-L-arabinofuranosidase</fullName>
        <ecNumber evidence="4">3.2.1.55</ecNumber>
    </recommendedName>
</protein>
<gene>
    <name evidence="10" type="ORF">LTR91_007359</name>
</gene>
<feature type="signal peptide" evidence="8">
    <location>
        <begin position="1"/>
        <end position="23"/>
    </location>
</feature>
<name>A0AAN6KP71_9PEZI</name>
<dbReference type="InterPro" id="IPR013780">
    <property type="entry name" value="Glyco_hydro_b"/>
</dbReference>
<keyword evidence="6" id="KW-0378">Hydrolase</keyword>
<dbReference type="Gene3D" id="2.60.40.1180">
    <property type="entry name" value="Golgi alpha-mannosidase II"/>
    <property type="match status" value="1"/>
</dbReference>
<dbReference type="GO" id="GO:0046556">
    <property type="term" value="F:alpha-L-arabinofuranosidase activity"/>
    <property type="evidence" value="ECO:0007669"/>
    <property type="project" value="UniProtKB-EC"/>
</dbReference>
<keyword evidence="7" id="KW-0325">Glycoprotein</keyword>
<dbReference type="InterPro" id="IPR055235">
    <property type="entry name" value="ASD1_cat"/>
</dbReference>
<comment type="caution">
    <text evidence="10">The sequence shown here is derived from an EMBL/GenBank/DDBJ whole genome shotgun (WGS) entry which is preliminary data.</text>
</comment>
<dbReference type="InterPro" id="IPR017853">
    <property type="entry name" value="GH"/>
</dbReference>